<evidence type="ECO:0000313" key="2">
    <source>
        <dbReference type="EMBL" id="KAL3767385.1"/>
    </source>
</evidence>
<accession>A0ABD3N3U6</accession>
<feature type="region of interest" description="Disordered" evidence="1">
    <location>
        <begin position="220"/>
        <end position="268"/>
    </location>
</feature>
<evidence type="ECO:0000256" key="1">
    <source>
        <dbReference type="SAM" id="MobiDB-lite"/>
    </source>
</evidence>
<dbReference type="AlphaFoldDB" id="A0ABD3N3U6"/>
<organism evidence="2 3">
    <name type="scientific">Cyclotella atomus</name>
    <dbReference type="NCBI Taxonomy" id="382360"/>
    <lineage>
        <taxon>Eukaryota</taxon>
        <taxon>Sar</taxon>
        <taxon>Stramenopiles</taxon>
        <taxon>Ochrophyta</taxon>
        <taxon>Bacillariophyta</taxon>
        <taxon>Coscinodiscophyceae</taxon>
        <taxon>Thalassiosirophycidae</taxon>
        <taxon>Stephanodiscales</taxon>
        <taxon>Stephanodiscaceae</taxon>
        <taxon>Cyclotella</taxon>
    </lineage>
</organism>
<gene>
    <name evidence="2" type="ORF">ACHAWO_010404</name>
</gene>
<evidence type="ECO:0000313" key="3">
    <source>
        <dbReference type="Proteomes" id="UP001530400"/>
    </source>
</evidence>
<protein>
    <recommendedName>
        <fullName evidence="4">Myb-like domain-containing protein</fullName>
    </recommendedName>
</protein>
<feature type="compositionally biased region" description="Basic and acidic residues" evidence="1">
    <location>
        <begin position="228"/>
        <end position="245"/>
    </location>
</feature>
<dbReference type="EMBL" id="JALLPJ020001367">
    <property type="protein sequence ID" value="KAL3767385.1"/>
    <property type="molecule type" value="Genomic_DNA"/>
</dbReference>
<proteinExistence type="predicted"/>
<reference evidence="2 3" key="1">
    <citation type="submission" date="2024-10" db="EMBL/GenBank/DDBJ databases">
        <title>Updated reference genomes for cyclostephanoid diatoms.</title>
        <authorList>
            <person name="Roberts W.R."/>
            <person name="Alverson A.J."/>
        </authorList>
    </citation>
    <scope>NUCLEOTIDE SEQUENCE [LARGE SCALE GENOMIC DNA]</scope>
    <source>
        <strain evidence="2 3">AJA010-31</strain>
    </source>
</reference>
<feature type="compositionally biased region" description="Basic and acidic residues" evidence="1">
    <location>
        <begin position="1"/>
        <end position="22"/>
    </location>
</feature>
<sequence>MCKRHWNEIHKPKKTKADERKVKPQGKSVYDSVLPASFMWKNGRFPRIMLVDEPKHVSGDEDQGRNESEYEIVTMMPLAKLLEDNASSEAGWHRRAENLARGLKPPKTLKCKFEEWEAQTAILEMALLVGIEEHSSGDEKWQGLLAHAWGRNTSDFRKHLVNRVCSRRGDMSRKIRSDAGGTIPEEKRIAALAKANATKAERRKRKLGEAKLSEDGISCEGNGAAIAHEGDEGMHEEAEGDKTNDMVDTQDVEEDDGNLLHPLMRRLN</sequence>
<feature type="region of interest" description="Disordered" evidence="1">
    <location>
        <begin position="1"/>
        <end position="24"/>
    </location>
</feature>
<dbReference type="Proteomes" id="UP001530400">
    <property type="component" value="Unassembled WGS sequence"/>
</dbReference>
<evidence type="ECO:0008006" key="4">
    <source>
        <dbReference type="Google" id="ProtNLM"/>
    </source>
</evidence>
<comment type="caution">
    <text evidence="2">The sequence shown here is derived from an EMBL/GenBank/DDBJ whole genome shotgun (WGS) entry which is preliminary data.</text>
</comment>
<keyword evidence="3" id="KW-1185">Reference proteome</keyword>
<name>A0ABD3N3U6_9STRA</name>
<feature type="compositionally biased region" description="Acidic residues" evidence="1">
    <location>
        <begin position="248"/>
        <end position="257"/>
    </location>
</feature>